<name>A0A7R8ZU32_9CRUS</name>
<dbReference type="AlphaFoldDB" id="A0A7R8ZU32"/>
<evidence type="ECO:0000313" key="1">
    <source>
        <dbReference type="EMBL" id="CAD7231772.1"/>
    </source>
</evidence>
<proteinExistence type="predicted"/>
<accession>A0A7R8ZU32</accession>
<gene>
    <name evidence="1" type="ORF">CTOB1V02_LOCUS9615</name>
</gene>
<organism evidence="1">
    <name type="scientific">Cyprideis torosa</name>
    <dbReference type="NCBI Taxonomy" id="163714"/>
    <lineage>
        <taxon>Eukaryota</taxon>
        <taxon>Metazoa</taxon>
        <taxon>Ecdysozoa</taxon>
        <taxon>Arthropoda</taxon>
        <taxon>Crustacea</taxon>
        <taxon>Oligostraca</taxon>
        <taxon>Ostracoda</taxon>
        <taxon>Podocopa</taxon>
        <taxon>Podocopida</taxon>
        <taxon>Cytherocopina</taxon>
        <taxon>Cytheroidea</taxon>
        <taxon>Cytherideidae</taxon>
        <taxon>Cyprideis</taxon>
    </lineage>
</organism>
<sequence length="113" mass="12623">MDSQIQKEPSGLEVQSLDQVSHFTKSEDFEVPNHPNDFSGLGETLPLKDVIPGSKNNGNQTCEVPDQIEHWFSRALHSTDRSLISGDGAPPRDWRQSAEETCPFFQKLNKAVT</sequence>
<reference evidence="1" key="1">
    <citation type="submission" date="2020-11" db="EMBL/GenBank/DDBJ databases">
        <authorList>
            <person name="Tran Van P."/>
        </authorList>
    </citation>
    <scope>NUCLEOTIDE SEQUENCE</scope>
</reference>
<dbReference type="EMBL" id="OB663856">
    <property type="protein sequence ID" value="CAD7231772.1"/>
    <property type="molecule type" value="Genomic_DNA"/>
</dbReference>
<protein>
    <submittedName>
        <fullName evidence="1">Uncharacterized protein</fullName>
    </submittedName>
</protein>